<sequence>MKSLTFAILISLSAGPVFAGPADVVAVRYDQGSDGTYSFHVTVRHDDAGWDHYADRWQVLGPDGTVLGERVLAHPHDNEQPFTRSQSGIVIPDEVDEVTVRAHDTVHGWSGQEATVAMKGRF</sequence>
<organism evidence="2 3">
    <name type="scientific">Zhengella mangrovi</name>
    <dbReference type="NCBI Taxonomy" id="1982044"/>
    <lineage>
        <taxon>Bacteria</taxon>
        <taxon>Pseudomonadati</taxon>
        <taxon>Pseudomonadota</taxon>
        <taxon>Alphaproteobacteria</taxon>
        <taxon>Hyphomicrobiales</taxon>
        <taxon>Notoacmeibacteraceae</taxon>
        <taxon>Zhengella</taxon>
    </lineage>
</organism>
<protein>
    <submittedName>
        <fullName evidence="2">Uncharacterized protein</fullName>
    </submittedName>
</protein>
<gene>
    <name evidence="2" type="ORF">CSC94_21145</name>
</gene>
<keyword evidence="1" id="KW-0732">Signal</keyword>
<accession>A0A2G1QHT3</accession>
<proteinExistence type="predicted"/>
<feature type="signal peptide" evidence="1">
    <location>
        <begin position="1"/>
        <end position="19"/>
    </location>
</feature>
<feature type="chain" id="PRO_5013585324" evidence="1">
    <location>
        <begin position="20"/>
        <end position="122"/>
    </location>
</feature>
<dbReference type="OrthoDB" id="573055at2"/>
<reference evidence="2 3" key="1">
    <citation type="submission" date="2017-10" db="EMBL/GenBank/DDBJ databases">
        <title>Sedimentibacterium mangrovi gen. nov., sp. nov., a novel member of family Phyllobacteriacea isolated from mangrove sediment.</title>
        <authorList>
            <person name="Liao H."/>
            <person name="Tian Y."/>
        </authorList>
    </citation>
    <scope>NUCLEOTIDE SEQUENCE [LARGE SCALE GENOMIC DNA]</scope>
    <source>
        <strain evidence="2 3">X9-2-2</strain>
    </source>
</reference>
<dbReference type="RefSeq" id="WP_099308376.1">
    <property type="nucleotide sequence ID" value="NZ_PDVP01000019.1"/>
</dbReference>
<keyword evidence="3" id="KW-1185">Reference proteome</keyword>
<evidence type="ECO:0000256" key="1">
    <source>
        <dbReference type="SAM" id="SignalP"/>
    </source>
</evidence>
<evidence type="ECO:0000313" key="3">
    <source>
        <dbReference type="Proteomes" id="UP000221168"/>
    </source>
</evidence>
<comment type="caution">
    <text evidence="2">The sequence shown here is derived from an EMBL/GenBank/DDBJ whole genome shotgun (WGS) entry which is preliminary data.</text>
</comment>
<dbReference type="Proteomes" id="UP000221168">
    <property type="component" value="Unassembled WGS sequence"/>
</dbReference>
<evidence type="ECO:0000313" key="2">
    <source>
        <dbReference type="EMBL" id="PHP65039.1"/>
    </source>
</evidence>
<dbReference type="EMBL" id="PDVP01000019">
    <property type="protein sequence ID" value="PHP65039.1"/>
    <property type="molecule type" value="Genomic_DNA"/>
</dbReference>
<dbReference type="AlphaFoldDB" id="A0A2G1QHT3"/>
<name>A0A2G1QHT3_9HYPH</name>